<dbReference type="SUPFAM" id="SSF117074">
    <property type="entry name" value="Hypothetical protein PA1324"/>
    <property type="match status" value="1"/>
</dbReference>
<name>A0A2Z5QW40_9MICC</name>
<dbReference type="Proteomes" id="UP000250241">
    <property type="component" value="Chromosome"/>
</dbReference>
<sequence>MGLCGRTTQFEHRQSAVTTPHQLTVRAVYPPDYRSDITFMGLFPTAIPKGEPVIGVAVVGSAEYTFTNIPPGTYYLLACEVRFGVHPLKALSQNYRAKADSSITFDAATTPEPVHLMMRLPLPEDPPITMNFPVLLARYLLSSRKSQ</sequence>
<dbReference type="AlphaFoldDB" id="A0A2Z5QW40"/>
<keyword evidence="2" id="KW-1185">Reference proteome</keyword>
<accession>A0A2Z5QW40</accession>
<reference evidence="1 2" key="1">
    <citation type="submission" date="2016-10" db="EMBL/GenBank/DDBJ databases">
        <title>Genome sequence of Rothia aeria strain JCM11412.</title>
        <authorList>
            <person name="Nambu T."/>
        </authorList>
    </citation>
    <scope>NUCLEOTIDE SEQUENCE [LARGE SCALE GENOMIC DNA]</scope>
    <source>
        <strain evidence="1 2">JCM 11412</strain>
    </source>
</reference>
<gene>
    <name evidence="1" type="ORF">RA11412_0307</name>
</gene>
<organism evidence="1 2">
    <name type="scientific">Rothia aeria</name>
    <dbReference type="NCBI Taxonomy" id="172042"/>
    <lineage>
        <taxon>Bacteria</taxon>
        <taxon>Bacillati</taxon>
        <taxon>Actinomycetota</taxon>
        <taxon>Actinomycetes</taxon>
        <taxon>Micrococcales</taxon>
        <taxon>Micrococcaceae</taxon>
        <taxon>Rothia</taxon>
    </lineage>
</organism>
<dbReference type="EMBL" id="AP017895">
    <property type="protein sequence ID" value="BAV86606.1"/>
    <property type="molecule type" value="Genomic_DNA"/>
</dbReference>
<evidence type="ECO:0000313" key="1">
    <source>
        <dbReference type="EMBL" id="BAV86606.1"/>
    </source>
</evidence>
<dbReference type="KEGG" id="raj:RA11412_0307"/>
<proteinExistence type="predicted"/>
<protein>
    <submittedName>
        <fullName evidence="1">Transcriptional regulator</fullName>
    </submittedName>
</protein>
<evidence type="ECO:0000313" key="2">
    <source>
        <dbReference type="Proteomes" id="UP000250241"/>
    </source>
</evidence>